<dbReference type="Proteomes" id="UP000204221">
    <property type="component" value="Chromosome"/>
</dbReference>
<dbReference type="Pfam" id="PF13649">
    <property type="entry name" value="Methyltransf_25"/>
    <property type="match status" value="1"/>
</dbReference>
<accession>A0A221W5F1</accession>
<dbReference type="KEGG" id="ahg:AHOG_16475"/>
<dbReference type="RefSeq" id="WP_093942186.1">
    <property type="nucleotide sequence ID" value="NZ_CP022521.1"/>
</dbReference>
<organism evidence="1 2">
    <name type="scientific">Actinoalloteichus hoggarensis</name>
    <dbReference type="NCBI Taxonomy" id="1470176"/>
    <lineage>
        <taxon>Bacteria</taxon>
        <taxon>Bacillati</taxon>
        <taxon>Actinomycetota</taxon>
        <taxon>Actinomycetes</taxon>
        <taxon>Pseudonocardiales</taxon>
        <taxon>Pseudonocardiaceae</taxon>
        <taxon>Actinoalloteichus</taxon>
    </lineage>
</organism>
<gene>
    <name evidence="1" type="ORF">AHOG_16475</name>
</gene>
<dbReference type="InterPro" id="IPR041698">
    <property type="entry name" value="Methyltransf_25"/>
</dbReference>
<dbReference type="PANTHER" id="PTHR43591">
    <property type="entry name" value="METHYLTRANSFERASE"/>
    <property type="match status" value="1"/>
</dbReference>
<reference evidence="1 2" key="1">
    <citation type="submission" date="2017-07" db="EMBL/GenBank/DDBJ databases">
        <title>Complete genome sequence of Actinoalloteichus hoggarensis DSM 45943, type strain of Actinoalloteichus hoggarensis.</title>
        <authorList>
            <person name="Ruckert C."/>
            <person name="Nouioui I."/>
            <person name="Willmese J."/>
            <person name="van Wezel G."/>
            <person name="Klenk H.-P."/>
            <person name="Kalinowski J."/>
            <person name="Zotchev S.B."/>
        </authorList>
    </citation>
    <scope>NUCLEOTIDE SEQUENCE [LARGE SCALE GENOMIC DNA]</scope>
    <source>
        <strain evidence="1 2">DSM 45943</strain>
    </source>
</reference>
<evidence type="ECO:0000313" key="1">
    <source>
        <dbReference type="EMBL" id="ASO20921.1"/>
    </source>
</evidence>
<name>A0A221W5F1_9PSEU</name>
<dbReference type="CDD" id="cd02440">
    <property type="entry name" value="AdoMet_MTases"/>
    <property type="match status" value="1"/>
</dbReference>
<evidence type="ECO:0000313" key="2">
    <source>
        <dbReference type="Proteomes" id="UP000204221"/>
    </source>
</evidence>
<protein>
    <submittedName>
        <fullName evidence="1">Uncharacterized protein</fullName>
    </submittedName>
</protein>
<sequence length="511" mass="55110">MSDSRTVAPSVRDLIRSFAEAAPEARDEEFLRLTGALWVEGELTSRAQAATADLLAHLDVVDEDLRGHLLILLGLLAEAEYPAVDGPVTQAVRGGLDRYLALLDDAAEDEPLTFALLYLLSHLPEDRDRVLTATARLPLAPEDATRLRRCLATLDPADVVLGRVWPSPHEWSLNDSERDFDRGWIDQLTPEQLLATWRSDTRSVLAYTGAKALWSVRNGGPTVVTDVSPLAAPAATPPADGTGLLARHLDALCCPTCRARLTLSDAVAHCTSCARAYRHARGVLDLLAEGDARPDEDDVLQNATGMTGIGHYYETVLRPAFLRVMGSNWGGDVTPSVEDAYLTEHLAAVNGPVLDLGAGAGRWTAIAAEVFGEERVIALDVIGPMLSELRGRLPGVAAVRGSALTLPFGEAALGAVNCWNALQALPDPAAALHEIGRCLRTGGTLTLMTFRWGGDPIYRYFQHAHSFPGSPDGIVLFEDEQITDWLTEAGLRITHRTSIGGVVLLTAVRRR</sequence>
<dbReference type="InterPro" id="IPR029063">
    <property type="entry name" value="SAM-dependent_MTases_sf"/>
</dbReference>
<dbReference type="OrthoDB" id="3676796at2"/>
<dbReference type="SUPFAM" id="SSF53335">
    <property type="entry name" value="S-adenosyl-L-methionine-dependent methyltransferases"/>
    <property type="match status" value="1"/>
</dbReference>
<proteinExistence type="predicted"/>
<dbReference type="GO" id="GO:0008168">
    <property type="term" value="F:methyltransferase activity"/>
    <property type="evidence" value="ECO:0007669"/>
    <property type="project" value="TreeGrafter"/>
</dbReference>
<keyword evidence="2" id="KW-1185">Reference proteome</keyword>
<dbReference type="EMBL" id="CP022521">
    <property type="protein sequence ID" value="ASO20921.1"/>
    <property type="molecule type" value="Genomic_DNA"/>
</dbReference>
<dbReference type="PANTHER" id="PTHR43591:SF24">
    <property type="entry name" value="2-METHOXY-6-POLYPRENYL-1,4-BENZOQUINOL METHYLASE, MITOCHONDRIAL"/>
    <property type="match status" value="1"/>
</dbReference>
<dbReference type="Gene3D" id="3.40.50.150">
    <property type="entry name" value="Vaccinia Virus protein VP39"/>
    <property type="match status" value="1"/>
</dbReference>
<dbReference type="AlphaFoldDB" id="A0A221W5F1"/>